<evidence type="ECO:0000256" key="1">
    <source>
        <dbReference type="ARBA" id="ARBA00004502"/>
    </source>
</evidence>
<dbReference type="GO" id="GO:0005811">
    <property type="term" value="C:lipid droplet"/>
    <property type="evidence" value="ECO:0007669"/>
    <property type="project" value="UniProtKB-SubCell"/>
</dbReference>
<keyword evidence="4" id="KW-0378">Hydrolase</keyword>
<proteinExistence type="inferred from homology"/>
<sequence>MPSHLPPFLHPLTASDSAPSKEALTFHEAVFYHQAPLGPAHALWWPSKQTTPNVVILFIPGNPGLLHFYTPFLTAIHSDDTTQKLAILAHAHINHTPGIQEGPITSWSLTSQVQSAIEALEAIKLTCGPSSKVVVIGHSVGGWISLQVLKARPSLIASVFLLFPTIAMIGDTPNGKRLSPFFSPAGRLLLSHASYLTRILPDSLLSYIFNDWPLPQVLVLKILLHSPRSINAALTMAGEEMETIRELDVVLLEEHRHKLFFYFAENDDWVGDQKDNLLRSFHPDTGALNIVHGEPDIPHSFCINHGAQLASQCIKWLDVIL</sequence>
<dbReference type="InterPro" id="IPR019363">
    <property type="entry name" value="LDAH"/>
</dbReference>
<accession>A0A5C3LV75</accession>
<comment type="subcellular location">
    <subcellularLocation>
        <location evidence="1">Lipid droplet</location>
    </subcellularLocation>
</comment>
<dbReference type="PANTHER" id="PTHR13390:SF0">
    <property type="entry name" value="LIPID DROPLET-ASSOCIATED HYDROLASE"/>
    <property type="match status" value="1"/>
</dbReference>
<keyword evidence="3" id="KW-0551">Lipid droplet</keyword>
<dbReference type="OrthoDB" id="448051at2759"/>
<evidence type="ECO:0000256" key="2">
    <source>
        <dbReference type="ARBA" id="ARBA00008300"/>
    </source>
</evidence>
<dbReference type="Proteomes" id="UP000308652">
    <property type="component" value="Unassembled WGS sequence"/>
</dbReference>
<dbReference type="Pfam" id="PF10230">
    <property type="entry name" value="LIDHydrolase"/>
    <property type="match status" value="1"/>
</dbReference>
<comment type="similarity">
    <text evidence="2">Belongs to the AB hydrolase superfamily. LDAH family.</text>
</comment>
<dbReference type="SUPFAM" id="SSF53474">
    <property type="entry name" value="alpha/beta-Hydrolases"/>
    <property type="match status" value="1"/>
</dbReference>
<evidence type="ECO:0000256" key="4">
    <source>
        <dbReference type="ARBA" id="ARBA00022801"/>
    </source>
</evidence>
<reference evidence="5 6" key="1">
    <citation type="journal article" date="2019" name="Nat. Ecol. Evol.">
        <title>Megaphylogeny resolves global patterns of mushroom evolution.</title>
        <authorList>
            <person name="Varga T."/>
            <person name="Krizsan K."/>
            <person name="Foldi C."/>
            <person name="Dima B."/>
            <person name="Sanchez-Garcia M."/>
            <person name="Sanchez-Ramirez S."/>
            <person name="Szollosi G.J."/>
            <person name="Szarkandi J.G."/>
            <person name="Papp V."/>
            <person name="Albert L."/>
            <person name="Andreopoulos W."/>
            <person name="Angelini C."/>
            <person name="Antonin V."/>
            <person name="Barry K.W."/>
            <person name="Bougher N.L."/>
            <person name="Buchanan P."/>
            <person name="Buyck B."/>
            <person name="Bense V."/>
            <person name="Catcheside P."/>
            <person name="Chovatia M."/>
            <person name="Cooper J."/>
            <person name="Damon W."/>
            <person name="Desjardin D."/>
            <person name="Finy P."/>
            <person name="Geml J."/>
            <person name="Haridas S."/>
            <person name="Hughes K."/>
            <person name="Justo A."/>
            <person name="Karasinski D."/>
            <person name="Kautmanova I."/>
            <person name="Kiss B."/>
            <person name="Kocsube S."/>
            <person name="Kotiranta H."/>
            <person name="LaButti K.M."/>
            <person name="Lechner B.E."/>
            <person name="Liimatainen K."/>
            <person name="Lipzen A."/>
            <person name="Lukacs Z."/>
            <person name="Mihaltcheva S."/>
            <person name="Morgado L.N."/>
            <person name="Niskanen T."/>
            <person name="Noordeloos M.E."/>
            <person name="Ohm R.A."/>
            <person name="Ortiz-Santana B."/>
            <person name="Ovrebo C."/>
            <person name="Racz N."/>
            <person name="Riley R."/>
            <person name="Savchenko A."/>
            <person name="Shiryaev A."/>
            <person name="Soop K."/>
            <person name="Spirin V."/>
            <person name="Szebenyi C."/>
            <person name="Tomsovsky M."/>
            <person name="Tulloss R.E."/>
            <person name="Uehling J."/>
            <person name="Grigoriev I.V."/>
            <person name="Vagvolgyi C."/>
            <person name="Papp T."/>
            <person name="Martin F.M."/>
            <person name="Miettinen O."/>
            <person name="Hibbett D.S."/>
            <person name="Nagy L.G."/>
        </authorList>
    </citation>
    <scope>NUCLEOTIDE SEQUENCE [LARGE SCALE GENOMIC DNA]</scope>
    <source>
        <strain evidence="5 6">CBS 166.37</strain>
    </source>
</reference>
<protein>
    <recommendedName>
        <fullName evidence="7">Alpha/Beta hydrolase protein</fullName>
    </recommendedName>
</protein>
<evidence type="ECO:0000313" key="6">
    <source>
        <dbReference type="Proteomes" id="UP000308652"/>
    </source>
</evidence>
<dbReference type="PANTHER" id="PTHR13390">
    <property type="entry name" value="LIPASE"/>
    <property type="match status" value="1"/>
</dbReference>
<dbReference type="AlphaFoldDB" id="A0A5C3LV75"/>
<evidence type="ECO:0000313" key="5">
    <source>
        <dbReference type="EMBL" id="TFK36880.1"/>
    </source>
</evidence>
<evidence type="ECO:0000256" key="3">
    <source>
        <dbReference type="ARBA" id="ARBA00022677"/>
    </source>
</evidence>
<dbReference type="GO" id="GO:0016298">
    <property type="term" value="F:lipase activity"/>
    <property type="evidence" value="ECO:0007669"/>
    <property type="project" value="InterPro"/>
</dbReference>
<organism evidence="5 6">
    <name type="scientific">Crucibulum laeve</name>
    <dbReference type="NCBI Taxonomy" id="68775"/>
    <lineage>
        <taxon>Eukaryota</taxon>
        <taxon>Fungi</taxon>
        <taxon>Dikarya</taxon>
        <taxon>Basidiomycota</taxon>
        <taxon>Agaricomycotina</taxon>
        <taxon>Agaricomycetes</taxon>
        <taxon>Agaricomycetidae</taxon>
        <taxon>Agaricales</taxon>
        <taxon>Agaricineae</taxon>
        <taxon>Nidulariaceae</taxon>
        <taxon>Crucibulum</taxon>
    </lineage>
</organism>
<dbReference type="Gene3D" id="3.40.50.1820">
    <property type="entry name" value="alpha/beta hydrolase"/>
    <property type="match status" value="1"/>
</dbReference>
<dbReference type="InterPro" id="IPR029058">
    <property type="entry name" value="AB_hydrolase_fold"/>
</dbReference>
<keyword evidence="6" id="KW-1185">Reference proteome</keyword>
<gene>
    <name evidence="5" type="ORF">BDQ12DRAFT_713826</name>
</gene>
<dbReference type="GO" id="GO:0019915">
    <property type="term" value="P:lipid storage"/>
    <property type="evidence" value="ECO:0007669"/>
    <property type="project" value="InterPro"/>
</dbReference>
<name>A0A5C3LV75_9AGAR</name>
<dbReference type="STRING" id="68775.A0A5C3LV75"/>
<evidence type="ECO:0008006" key="7">
    <source>
        <dbReference type="Google" id="ProtNLM"/>
    </source>
</evidence>
<dbReference type="EMBL" id="ML213611">
    <property type="protein sequence ID" value="TFK36880.1"/>
    <property type="molecule type" value="Genomic_DNA"/>
</dbReference>